<keyword evidence="4" id="KW-1185">Reference proteome</keyword>
<name>A0ABD2YV03_9GENT</name>
<dbReference type="EMBL" id="JBJUIK010000012">
    <property type="protein sequence ID" value="KAL3511175.1"/>
    <property type="molecule type" value="Genomic_DNA"/>
</dbReference>
<dbReference type="AlphaFoldDB" id="A0ABD2YV03"/>
<evidence type="ECO:0000256" key="1">
    <source>
        <dbReference type="ARBA" id="ARBA00008235"/>
    </source>
</evidence>
<dbReference type="InterPro" id="IPR029016">
    <property type="entry name" value="GAF-like_dom_sf"/>
</dbReference>
<organism evidence="3 4">
    <name type="scientific">Cinchona calisaya</name>
    <dbReference type="NCBI Taxonomy" id="153742"/>
    <lineage>
        <taxon>Eukaryota</taxon>
        <taxon>Viridiplantae</taxon>
        <taxon>Streptophyta</taxon>
        <taxon>Embryophyta</taxon>
        <taxon>Tracheophyta</taxon>
        <taxon>Spermatophyta</taxon>
        <taxon>Magnoliopsida</taxon>
        <taxon>eudicotyledons</taxon>
        <taxon>Gunneridae</taxon>
        <taxon>Pentapetalae</taxon>
        <taxon>asterids</taxon>
        <taxon>lamiids</taxon>
        <taxon>Gentianales</taxon>
        <taxon>Rubiaceae</taxon>
        <taxon>Cinchonoideae</taxon>
        <taxon>Cinchoneae</taxon>
        <taxon>Cinchona</taxon>
    </lineage>
</organism>
<gene>
    <name evidence="3" type="ORF">ACH5RR_030576</name>
</gene>
<reference evidence="3 4" key="1">
    <citation type="submission" date="2024-11" db="EMBL/GenBank/DDBJ databases">
        <title>A near-complete genome assembly of Cinchona calisaya.</title>
        <authorList>
            <person name="Lian D.C."/>
            <person name="Zhao X.W."/>
            <person name="Wei L."/>
        </authorList>
    </citation>
    <scope>NUCLEOTIDE SEQUENCE [LARGE SCALE GENOMIC DNA]</scope>
    <source>
        <tissue evidence="3">Nenye</tissue>
    </source>
</reference>
<feature type="domain" description="Phytochrome chromophore attachment site" evidence="2">
    <location>
        <begin position="1"/>
        <end position="59"/>
    </location>
</feature>
<dbReference type="Proteomes" id="UP001630127">
    <property type="component" value="Unassembled WGS sequence"/>
</dbReference>
<accession>A0ABD2YV03</accession>
<evidence type="ECO:0000259" key="2">
    <source>
        <dbReference type="PROSITE" id="PS50046"/>
    </source>
</evidence>
<dbReference type="Gene3D" id="3.30.450.40">
    <property type="match status" value="1"/>
</dbReference>
<comment type="caution">
    <text evidence="3">The sequence shown here is derived from an EMBL/GenBank/DDBJ whole genome shotgun (WGS) entry which is preliminary data.</text>
</comment>
<evidence type="ECO:0000313" key="4">
    <source>
        <dbReference type="Proteomes" id="UP001630127"/>
    </source>
</evidence>
<dbReference type="SUPFAM" id="SSF55781">
    <property type="entry name" value="GAF domain-like"/>
    <property type="match status" value="1"/>
</dbReference>
<evidence type="ECO:0000313" key="3">
    <source>
        <dbReference type="EMBL" id="KAL3511175.1"/>
    </source>
</evidence>
<protein>
    <recommendedName>
        <fullName evidence="2">Phytochrome chromophore attachment site domain-containing protein</fullName>
    </recommendedName>
</protein>
<dbReference type="PROSITE" id="PS50046">
    <property type="entry name" value="PHYTOCHROME_2"/>
    <property type="match status" value="1"/>
</dbReference>
<dbReference type="InterPro" id="IPR016132">
    <property type="entry name" value="Phyto_chromo_attachment"/>
</dbReference>
<proteinExistence type="inferred from homology"/>
<comment type="similarity">
    <text evidence="1">Belongs to the phytochrome family.</text>
</comment>
<sequence length="113" mass="12948">MYKFDEHDHGEIVSESKQPNLERYIGLHYPPTDIPQSSRFLFKQNRVTMIVDCHAIPVQDVEGSNSSVTVQNQIHHEFQGMDKLNSVAREIFRLIETTIPPIFAVDVQGRING</sequence>